<evidence type="ECO:0000256" key="5">
    <source>
        <dbReference type="ARBA" id="ARBA00022705"/>
    </source>
</evidence>
<dbReference type="InterPro" id="IPR006171">
    <property type="entry name" value="TOPRIM_dom"/>
</dbReference>
<keyword evidence="1 12" id="KW-0240">DNA-directed RNA polymerase</keyword>
<dbReference type="Gene3D" id="3.90.580.10">
    <property type="entry name" value="Zinc finger, CHC2-type domain"/>
    <property type="match status" value="1"/>
</dbReference>
<comment type="function">
    <text evidence="12 13">RNA polymerase that catalyzes the synthesis of short RNA molecules used as primers for DNA polymerase during DNA replication.</text>
</comment>
<feature type="zinc finger region" description="CHC2-type" evidence="12 14">
    <location>
        <begin position="39"/>
        <end position="63"/>
    </location>
</feature>
<evidence type="ECO:0000256" key="2">
    <source>
        <dbReference type="ARBA" id="ARBA00022515"/>
    </source>
</evidence>
<dbReference type="GO" id="GO:0003899">
    <property type="term" value="F:DNA-directed RNA polymerase activity"/>
    <property type="evidence" value="ECO:0007669"/>
    <property type="project" value="UniProtKB-UniRule"/>
</dbReference>
<feature type="domain" description="Toprim" evidence="15">
    <location>
        <begin position="263"/>
        <end position="345"/>
    </location>
</feature>
<dbReference type="InterPro" id="IPR002694">
    <property type="entry name" value="Znf_CHC2"/>
</dbReference>
<evidence type="ECO:0000256" key="13">
    <source>
        <dbReference type="PIRNR" id="PIRNR002811"/>
    </source>
</evidence>
<dbReference type="HAMAP" id="MF_00974">
    <property type="entry name" value="DNA_primase_DnaG"/>
    <property type="match status" value="1"/>
</dbReference>
<dbReference type="InterPro" id="IPR050219">
    <property type="entry name" value="DnaG_primase"/>
</dbReference>
<organism evidence="16 17">
    <name type="scientific">Lentilactobacillus kosonis</name>
    <dbReference type="NCBI Taxonomy" id="2810561"/>
    <lineage>
        <taxon>Bacteria</taxon>
        <taxon>Bacillati</taxon>
        <taxon>Bacillota</taxon>
        <taxon>Bacilli</taxon>
        <taxon>Lactobacillales</taxon>
        <taxon>Lactobacillaceae</taxon>
        <taxon>Lentilactobacillus</taxon>
    </lineage>
</organism>
<keyword evidence="10 12" id="KW-0238">DNA-binding</keyword>
<evidence type="ECO:0000256" key="9">
    <source>
        <dbReference type="ARBA" id="ARBA00022842"/>
    </source>
</evidence>
<dbReference type="InterPro" id="IPR013264">
    <property type="entry name" value="DNAG_N"/>
</dbReference>
<dbReference type="PANTHER" id="PTHR30313">
    <property type="entry name" value="DNA PRIMASE"/>
    <property type="match status" value="1"/>
</dbReference>
<dbReference type="GO" id="GO:0005737">
    <property type="term" value="C:cytoplasm"/>
    <property type="evidence" value="ECO:0007669"/>
    <property type="project" value="TreeGrafter"/>
</dbReference>
<evidence type="ECO:0000256" key="8">
    <source>
        <dbReference type="ARBA" id="ARBA00022833"/>
    </source>
</evidence>
<keyword evidence="4 12" id="KW-0548">Nucleotidyltransferase</keyword>
<keyword evidence="7 12" id="KW-0863">Zinc-finger</keyword>
<dbReference type="SUPFAM" id="SSF56731">
    <property type="entry name" value="DNA primase core"/>
    <property type="match status" value="1"/>
</dbReference>
<comment type="similarity">
    <text evidence="12 13">Belongs to the DnaG primase family.</text>
</comment>
<dbReference type="NCBIfam" id="TIGR01391">
    <property type="entry name" value="dnaG"/>
    <property type="match status" value="1"/>
</dbReference>
<keyword evidence="17" id="KW-1185">Reference proteome</keyword>
<dbReference type="PANTHER" id="PTHR30313:SF2">
    <property type="entry name" value="DNA PRIMASE"/>
    <property type="match status" value="1"/>
</dbReference>
<dbReference type="SMART" id="SM00400">
    <property type="entry name" value="ZnF_CHCC"/>
    <property type="match status" value="1"/>
</dbReference>
<comment type="subunit">
    <text evidence="12">Monomer. Interacts with DnaB.</text>
</comment>
<dbReference type="GO" id="GO:1990077">
    <property type="term" value="C:primosome complex"/>
    <property type="evidence" value="ECO:0007669"/>
    <property type="project" value="UniProtKB-KW"/>
</dbReference>
<dbReference type="OrthoDB" id="9803773at2"/>
<dbReference type="InterPro" id="IPR006295">
    <property type="entry name" value="DNA_primase_DnaG"/>
</dbReference>
<dbReference type="Gene3D" id="1.10.860.10">
    <property type="entry name" value="DNAb Helicase, Chain A"/>
    <property type="match status" value="1"/>
</dbReference>
<dbReference type="PIRSF" id="PIRSF002811">
    <property type="entry name" value="DnaG"/>
    <property type="match status" value="1"/>
</dbReference>
<dbReference type="GO" id="GO:0006269">
    <property type="term" value="P:DNA replication, synthesis of primer"/>
    <property type="evidence" value="ECO:0007669"/>
    <property type="project" value="UniProtKB-UniRule"/>
</dbReference>
<dbReference type="FunFam" id="3.90.580.10:FF:000001">
    <property type="entry name" value="DNA primase"/>
    <property type="match status" value="1"/>
</dbReference>
<evidence type="ECO:0000256" key="14">
    <source>
        <dbReference type="PIRSR" id="PIRSR002811-1"/>
    </source>
</evidence>
<dbReference type="InterPro" id="IPR016136">
    <property type="entry name" value="DNA_helicase_N/primase_C"/>
</dbReference>
<evidence type="ECO:0000256" key="11">
    <source>
        <dbReference type="ARBA" id="ARBA00023163"/>
    </source>
</evidence>
<dbReference type="Pfam" id="PF13155">
    <property type="entry name" value="Toprim_2"/>
    <property type="match status" value="1"/>
</dbReference>
<evidence type="ECO:0000313" key="17">
    <source>
        <dbReference type="Proteomes" id="UP000286974"/>
    </source>
</evidence>
<dbReference type="InterPro" id="IPR019475">
    <property type="entry name" value="DNA_primase_DnaB-bd"/>
</dbReference>
<dbReference type="STRING" id="1138822.PL11_009365"/>
<dbReference type="EC" id="2.7.7.101" evidence="12"/>
<dbReference type="SUPFAM" id="SSF57783">
    <property type="entry name" value="Zinc beta-ribbon"/>
    <property type="match status" value="1"/>
</dbReference>
<dbReference type="InterPro" id="IPR030846">
    <property type="entry name" value="DnaG_bac"/>
</dbReference>
<dbReference type="InterPro" id="IPR036977">
    <property type="entry name" value="DNA_primase_Znf_CHC2"/>
</dbReference>
<sequence>MAMIPEEVIEQVRSQVNIVDVVSQYVQLTQSGKNLFGLCPFHEERTPSFSVSEDKQIFHCFSCGRGGNVFKFLMELENLTFPEAVRKVADLQNIHLDEKYASDGNQQSKRENSVAFQLMDIHEQAVTLYHHILVNTELGQPALEYLKHRGLTDETIEKYHLGFAPGQRLLKPFFDEKKTDFQLLRKSGLFSENDNGDLYDRFVDRVMFPIRNDNGKTVAFSGRLLSKQPDLPKYLNSPETEIFNKRKVLFNLDSARLSIRKNEPAILLEGFMDVISADQAGIHSGIASMGTSLTDEQVYDISRITNEVVVSYDGDTPGQKAIKRAIDSFANNSKIAVKIVTVPDNLDPDEFIRQRGTDQFMELVKHAASPIDFELNYLKKQYNLESEVDSGNYISEALTVIAKEASPITRDLYLNKVASEFNVSKELLSSRLETLTATNQRQQSHDDNNYQPNIAVAPMNRSEQVSRKWNLIQFAEARLLNRMLHDHDIWLKVQGIENFAFVDEEFQMLYLLSEGYFTKFDEYNVATMSSFITENALQSLLVEIDSLDLAGDSTDSEIDDYVNLIINRAPVIDKIANKRQELQEAVTIGDVQRQRQLTIEIVQLEQKKQAGKHV</sequence>
<accession>A0A401FL16</accession>
<evidence type="ECO:0000256" key="6">
    <source>
        <dbReference type="ARBA" id="ARBA00022723"/>
    </source>
</evidence>
<evidence type="ECO:0000259" key="15">
    <source>
        <dbReference type="PROSITE" id="PS50880"/>
    </source>
</evidence>
<keyword evidence="3 12" id="KW-0808">Transferase</keyword>
<dbReference type="GO" id="GO:0008270">
    <property type="term" value="F:zinc ion binding"/>
    <property type="evidence" value="ECO:0007669"/>
    <property type="project" value="UniProtKB-UniRule"/>
</dbReference>
<dbReference type="EMBL" id="BEXA01000002">
    <property type="protein sequence ID" value="GAY73072.1"/>
    <property type="molecule type" value="Genomic_DNA"/>
</dbReference>
<comment type="catalytic activity">
    <reaction evidence="12">
        <text>ssDNA + n NTP = ssDNA/pppN(pN)n-1 hybrid + (n-1) diphosphate.</text>
        <dbReference type="EC" id="2.7.7.101"/>
    </reaction>
</comment>
<comment type="caution">
    <text evidence="16">The sequence shown here is derived from an EMBL/GenBank/DDBJ whole genome shotgun (WGS) entry which is preliminary data.</text>
</comment>
<evidence type="ECO:0000256" key="7">
    <source>
        <dbReference type="ARBA" id="ARBA00022771"/>
    </source>
</evidence>
<keyword evidence="9" id="KW-0460">Magnesium</keyword>
<keyword evidence="5 12" id="KW-0235">DNA replication</keyword>
<gene>
    <name evidence="12" type="primary">dnaG</name>
    <name evidence="16" type="ORF">NBRC111893_1218</name>
</gene>
<dbReference type="PROSITE" id="PS50880">
    <property type="entry name" value="TOPRIM"/>
    <property type="match status" value="1"/>
</dbReference>
<name>A0A401FL16_9LACO</name>
<dbReference type="Pfam" id="PF10410">
    <property type="entry name" value="DnaB_bind"/>
    <property type="match status" value="1"/>
</dbReference>
<evidence type="ECO:0000256" key="12">
    <source>
        <dbReference type="HAMAP-Rule" id="MF_00974"/>
    </source>
</evidence>
<keyword evidence="2 12" id="KW-0639">Primosome</keyword>
<evidence type="ECO:0000256" key="10">
    <source>
        <dbReference type="ARBA" id="ARBA00023125"/>
    </source>
</evidence>
<dbReference type="AlphaFoldDB" id="A0A401FL16"/>
<keyword evidence="11 12" id="KW-0804">Transcription</keyword>
<dbReference type="Gene3D" id="3.40.1360.10">
    <property type="match status" value="1"/>
</dbReference>
<dbReference type="InterPro" id="IPR034151">
    <property type="entry name" value="TOPRIM_DnaG_bac"/>
</dbReference>
<keyword evidence="6 12" id="KW-0479">Metal-binding</keyword>
<evidence type="ECO:0000256" key="1">
    <source>
        <dbReference type="ARBA" id="ARBA00022478"/>
    </source>
</evidence>
<dbReference type="Pfam" id="PF01807">
    <property type="entry name" value="Zn_ribbon_DnaG"/>
    <property type="match status" value="1"/>
</dbReference>
<dbReference type="Gene3D" id="3.90.980.10">
    <property type="entry name" value="DNA primase, catalytic core, N-terminal domain"/>
    <property type="match status" value="1"/>
</dbReference>
<dbReference type="GO" id="GO:0003677">
    <property type="term" value="F:DNA binding"/>
    <property type="evidence" value="ECO:0007669"/>
    <property type="project" value="UniProtKB-KW"/>
</dbReference>
<dbReference type="Proteomes" id="UP000286974">
    <property type="component" value="Unassembled WGS sequence"/>
</dbReference>
<proteinExistence type="inferred from homology"/>
<dbReference type="CDD" id="cd03364">
    <property type="entry name" value="TOPRIM_DnaG_primases"/>
    <property type="match status" value="1"/>
</dbReference>
<dbReference type="InterPro" id="IPR037068">
    <property type="entry name" value="DNA_primase_core_N_sf"/>
</dbReference>
<evidence type="ECO:0000256" key="4">
    <source>
        <dbReference type="ARBA" id="ARBA00022695"/>
    </source>
</evidence>
<dbReference type="SMART" id="SM00493">
    <property type="entry name" value="TOPRIM"/>
    <property type="match status" value="1"/>
</dbReference>
<keyword evidence="8 12" id="KW-0862">Zinc</keyword>
<protein>
    <recommendedName>
        <fullName evidence="12 13">DNA primase</fullName>
        <ecNumber evidence="12">2.7.7.101</ecNumber>
    </recommendedName>
</protein>
<evidence type="ECO:0000256" key="3">
    <source>
        <dbReference type="ARBA" id="ARBA00022679"/>
    </source>
</evidence>
<comment type="domain">
    <text evidence="12">Contains an N-terminal zinc-binding domain, a central core domain that contains the primase activity, and a C-terminal DnaB-binding domain.</text>
</comment>
<dbReference type="Pfam" id="PF08275">
    <property type="entry name" value="DNAG_N"/>
    <property type="match status" value="1"/>
</dbReference>
<reference evidence="16 17" key="1">
    <citation type="submission" date="2017-11" db="EMBL/GenBank/DDBJ databases">
        <title>Draft Genome Sequence of Lactobacillus curieae NBRC 111893 isolated from Koso, a Japanese sugar-Vegetable Fermented Beverage.</title>
        <authorList>
            <person name="Chiou T.Y."/>
            <person name="Oshima K."/>
            <person name="Suda W."/>
            <person name="Hattori M."/>
            <person name="Takahashi T."/>
        </authorList>
    </citation>
    <scope>NUCLEOTIDE SEQUENCE [LARGE SCALE GENOMIC DNA]</scope>
    <source>
        <strain evidence="16 17">NBRC111893</strain>
    </source>
</reference>
<comment type="cofactor">
    <cofactor evidence="12 13 14">
        <name>Zn(2+)</name>
        <dbReference type="ChEBI" id="CHEBI:29105"/>
    </cofactor>
    <text evidence="12 13 14">Binds 1 zinc ion per monomer.</text>
</comment>
<evidence type="ECO:0000313" key="16">
    <source>
        <dbReference type="EMBL" id="GAY73072.1"/>
    </source>
</evidence>
<dbReference type="GO" id="GO:0000428">
    <property type="term" value="C:DNA-directed RNA polymerase complex"/>
    <property type="evidence" value="ECO:0007669"/>
    <property type="project" value="UniProtKB-KW"/>
</dbReference>